<evidence type="ECO:0000313" key="10">
    <source>
        <dbReference type="Proteomes" id="UP000030764"/>
    </source>
</evidence>
<keyword evidence="10" id="KW-1185">Reference proteome</keyword>
<gene>
    <name evidence="8" type="ORF">M513_02565</name>
    <name evidence="9" type="ORF">M514_02565</name>
</gene>
<dbReference type="SMART" id="SM00471">
    <property type="entry name" value="HDc"/>
    <property type="match status" value="1"/>
</dbReference>
<evidence type="ECO:0000256" key="4">
    <source>
        <dbReference type="PIRSR" id="PIRSR623088-2"/>
    </source>
</evidence>
<keyword evidence="1 5" id="KW-0479">Metal-binding</keyword>
<feature type="binding site" evidence="5">
    <location>
        <position position="428"/>
    </location>
    <ligand>
        <name>Zn(2+)</name>
        <dbReference type="ChEBI" id="CHEBI:29105"/>
        <label>1</label>
    </ligand>
</feature>
<evidence type="ECO:0000256" key="5">
    <source>
        <dbReference type="PIRSR" id="PIRSR623088-3"/>
    </source>
</evidence>
<evidence type="ECO:0000256" key="1">
    <source>
        <dbReference type="ARBA" id="ARBA00022723"/>
    </source>
</evidence>
<dbReference type="EMBL" id="KL367484">
    <property type="protein sequence ID" value="KFD70988.1"/>
    <property type="molecule type" value="Genomic_DNA"/>
</dbReference>
<feature type="binding site" evidence="4">
    <location>
        <position position="428"/>
    </location>
    <ligand>
        <name>AMP</name>
        <dbReference type="ChEBI" id="CHEBI:456215"/>
    </ligand>
</feature>
<evidence type="ECO:0000256" key="3">
    <source>
        <dbReference type="PIRSR" id="PIRSR623088-1"/>
    </source>
</evidence>
<feature type="region of interest" description="Disordered" evidence="6">
    <location>
        <begin position="112"/>
        <end position="152"/>
    </location>
</feature>
<dbReference type="PANTHER" id="PTHR11347">
    <property type="entry name" value="CYCLIC NUCLEOTIDE PHOSPHODIESTERASE"/>
    <property type="match status" value="1"/>
</dbReference>
<dbReference type="Proteomes" id="UP000030758">
    <property type="component" value="Unassembled WGS sequence"/>
</dbReference>
<dbReference type="EMBL" id="KL363193">
    <property type="protein sequence ID" value="KFD56461.1"/>
    <property type="molecule type" value="Genomic_DNA"/>
</dbReference>
<dbReference type="PROSITE" id="PS51845">
    <property type="entry name" value="PDEASE_I_2"/>
    <property type="match status" value="1"/>
</dbReference>
<accession>A0A085NNE2</accession>
<feature type="binding site" evidence="4">
    <location>
        <begin position="267"/>
        <end position="271"/>
    </location>
    <ligand>
        <name>AMP</name>
        <dbReference type="ChEBI" id="CHEBI:456215"/>
    </ligand>
</feature>
<evidence type="ECO:0000256" key="2">
    <source>
        <dbReference type="ARBA" id="ARBA00022801"/>
    </source>
</evidence>
<feature type="binding site" evidence="5">
    <location>
        <position position="316"/>
    </location>
    <ligand>
        <name>Zn(2+)</name>
        <dbReference type="ChEBI" id="CHEBI:29105"/>
        <label>1</label>
    </ligand>
</feature>
<proteinExistence type="predicted"/>
<dbReference type="CDD" id="cd00077">
    <property type="entry name" value="HDc"/>
    <property type="match status" value="1"/>
</dbReference>
<dbReference type="Pfam" id="PF00233">
    <property type="entry name" value="PDEase_I"/>
    <property type="match status" value="1"/>
</dbReference>
<evidence type="ECO:0000256" key="6">
    <source>
        <dbReference type="SAM" id="MobiDB-lite"/>
    </source>
</evidence>
<dbReference type="GO" id="GO:0007165">
    <property type="term" value="P:signal transduction"/>
    <property type="evidence" value="ECO:0007669"/>
    <property type="project" value="InterPro"/>
</dbReference>
<dbReference type="InterPro" id="IPR003607">
    <property type="entry name" value="HD/PDEase_dom"/>
</dbReference>
<dbReference type="SUPFAM" id="SSF109604">
    <property type="entry name" value="HD-domain/PDEase-like"/>
    <property type="match status" value="1"/>
</dbReference>
<dbReference type="GO" id="GO:0004114">
    <property type="term" value="F:3',5'-cyclic-nucleotide phosphodiesterase activity"/>
    <property type="evidence" value="ECO:0007669"/>
    <property type="project" value="InterPro"/>
</dbReference>
<protein>
    <recommendedName>
        <fullName evidence="7">PDEase domain-containing protein</fullName>
    </recommendedName>
</protein>
<evidence type="ECO:0000313" key="9">
    <source>
        <dbReference type="EMBL" id="KFD70988.1"/>
    </source>
</evidence>
<feature type="domain" description="PDEase" evidence="7">
    <location>
        <begin position="167"/>
        <end position="529"/>
    </location>
</feature>
<dbReference type="Gene3D" id="1.10.1300.10">
    <property type="entry name" value="3'5'-cyclic nucleotide phosphodiesterase, catalytic domain"/>
    <property type="match status" value="1"/>
</dbReference>
<evidence type="ECO:0000313" key="8">
    <source>
        <dbReference type="EMBL" id="KFD56461.1"/>
    </source>
</evidence>
<feature type="compositionally biased region" description="Basic and acidic residues" evidence="6">
    <location>
        <begin position="129"/>
        <end position="143"/>
    </location>
</feature>
<feature type="binding site" evidence="4">
    <location>
        <position position="317"/>
    </location>
    <ligand>
        <name>AMP</name>
        <dbReference type="ChEBI" id="CHEBI:456215"/>
    </ligand>
</feature>
<dbReference type="InterPro" id="IPR002073">
    <property type="entry name" value="PDEase_catalytic_dom"/>
</dbReference>
<feature type="active site" description="Proton donor" evidence="3">
    <location>
        <position position="267"/>
    </location>
</feature>
<organism evidence="9">
    <name type="scientific">Trichuris suis</name>
    <name type="common">pig whipworm</name>
    <dbReference type="NCBI Taxonomy" id="68888"/>
    <lineage>
        <taxon>Eukaryota</taxon>
        <taxon>Metazoa</taxon>
        <taxon>Ecdysozoa</taxon>
        <taxon>Nematoda</taxon>
        <taxon>Enoplea</taxon>
        <taxon>Dorylaimia</taxon>
        <taxon>Trichinellida</taxon>
        <taxon>Trichuridae</taxon>
        <taxon>Trichuris</taxon>
    </lineage>
</organism>
<name>A0A085NNE2_9BILA</name>
<feature type="binding site" evidence="5">
    <location>
        <position position="271"/>
    </location>
    <ligand>
        <name>Zn(2+)</name>
        <dbReference type="ChEBI" id="CHEBI:29105"/>
        <label>1</label>
    </ligand>
</feature>
<dbReference type="AlphaFoldDB" id="A0A085NNE2"/>
<dbReference type="GO" id="GO:0046872">
    <property type="term" value="F:metal ion binding"/>
    <property type="evidence" value="ECO:0007669"/>
    <property type="project" value="UniProtKB-KW"/>
</dbReference>
<reference evidence="9 10" key="1">
    <citation type="journal article" date="2014" name="Nat. Genet.">
        <title>Genome and transcriptome of the porcine whipworm Trichuris suis.</title>
        <authorList>
            <person name="Jex A.R."/>
            <person name="Nejsum P."/>
            <person name="Schwarz E.M."/>
            <person name="Hu L."/>
            <person name="Young N.D."/>
            <person name="Hall R.S."/>
            <person name="Korhonen P.K."/>
            <person name="Liao S."/>
            <person name="Thamsborg S."/>
            <person name="Xia J."/>
            <person name="Xu P."/>
            <person name="Wang S."/>
            <person name="Scheerlinck J.P."/>
            <person name="Hofmann A."/>
            <person name="Sternberg P.W."/>
            <person name="Wang J."/>
            <person name="Gasser R.B."/>
        </authorList>
    </citation>
    <scope>NUCLEOTIDE SEQUENCE [LARGE SCALE GENOMIC DNA]</scope>
    <source>
        <strain evidence="9">DCEP-RM93F</strain>
        <strain evidence="8">DCEP-RM93M</strain>
    </source>
</reference>
<dbReference type="InterPro" id="IPR023088">
    <property type="entry name" value="PDEase"/>
</dbReference>
<dbReference type="PRINTS" id="PR00387">
    <property type="entry name" value="PDIESTERASE1"/>
</dbReference>
<keyword evidence="2" id="KW-0378">Hydrolase</keyword>
<feature type="binding site" evidence="5">
    <location>
        <position position="317"/>
    </location>
    <ligand>
        <name>Zn(2+)</name>
        <dbReference type="ChEBI" id="CHEBI:29105"/>
        <label>1</label>
    </ligand>
</feature>
<feature type="binding site" evidence="4">
    <location>
        <position position="479"/>
    </location>
    <ligand>
        <name>AMP</name>
        <dbReference type="ChEBI" id="CHEBI:456215"/>
    </ligand>
</feature>
<dbReference type="InterPro" id="IPR036971">
    <property type="entry name" value="PDEase_catalytic_dom_sf"/>
</dbReference>
<feature type="binding site" evidence="5">
    <location>
        <position position="317"/>
    </location>
    <ligand>
        <name>Zn(2+)</name>
        <dbReference type="ChEBI" id="CHEBI:29105"/>
        <label>2</label>
    </ligand>
</feature>
<evidence type="ECO:0000259" key="7">
    <source>
        <dbReference type="PROSITE" id="PS51845"/>
    </source>
</evidence>
<sequence length="556" mass="63021">MRRATLPSGSACIGSEHVRFQAARALLSDVIVTKDLPNNVRRALKKVGDLINPDHESRSDLLNIPSPPGISFPHCGGRISVHEDEQLPSGGSIFDWSSVSNVMGLPQISEDCSKASKPKPEAMIVRQGDPPERSFEAHQRDRTALPTSNEQSRRSDLHIIKTASGQVFRTDEISNDCMLAKLNSWRFPIFALSVRCYDTLLSSIDVALNRSEVVFHFQCEKTRSERFLVAFKAFENTNLFKTFHIDLQKFFNFFHEIETGYRDLPYHNRVHASDVLHACYFLTTHWVPAYANYPDGLASLLSPIELMALYTAAAIHDHDHPGRNNAFLVATRDPKAITYNDRSVLENHHVSSAWKVLMREENFFVENLSISELSRFRHFVIETVLSTDLKYHYDLLMSFTDKASRRPLDMSNEGDSLALGRMILKLADVNSAAKPPCTHQMWGRKILEEFFDQGDEEIRRGLPVSDFMDRRTCNVAELQSSFMNHVVSPLLNALVQAELLPVDEQTGRCELLENFAENLQHWRLTAENGSSDPNSLFDQADAVDKDTTYAHDVRIS</sequence>
<dbReference type="Proteomes" id="UP000030764">
    <property type="component" value="Unassembled WGS sequence"/>
</dbReference>